<evidence type="ECO:0000256" key="7">
    <source>
        <dbReference type="RuleBase" id="RU000642"/>
    </source>
</evidence>
<dbReference type="InterPro" id="IPR001816">
    <property type="entry name" value="Transl_elong_EFTs/EF1B"/>
</dbReference>
<comment type="similarity">
    <text evidence="1 6 7">Belongs to the EF-Ts family.</text>
</comment>
<dbReference type="CDD" id="cd14275">
    <property type="entry name" value="UBA_EF-Ts"/>
    <property type="match status" value="1"/>
</dbReference>
<comment type="caution">
    <text evidence="6">Lacks conserved residue(s) required for the propagation of feature annotation.</text>
</comment>
<dbReference type="SUPFAM" id="SSF46934">
    <property type="entry name" value="UBA-like"/>
    <property type="match status" value="1"/>
</dbReference>
<feature type="domain" description="Translation elongation factor EFTs/EF1B dimerisation" evidence="9">
    <location>
        <begin position="72"/>
        <end position="288"/>
    </location>
</feature>
<evidence type="ECO:0000256" key="8">
    <source>
        <dbReference type="RuleBase" id="RU000643"/>
    </source>
</evidence>
<comment type="function">
    <text evidence="5 6 7">Associates with the EF-Tu.GDP complex and induces the exchange of GDP to GTP. It remains bound to the aminoacyl-tRNA.EF-Tu.GTP complex up to the GTP hydrolysis stage on the ribosome.</text>
</comment>
<dbReference type="NCBIfam" id="TIGR00116">
    <property type="entry name" value="tsf"/>
    <property type="match status" value="1"/>
</dbReference>
<accession>A0A174ZEI3</accession>
<evidence type="ECO:0000256" key="4">
    <source>
        <dbReference type="ARBA" id="ARBA00022917"/>
    </source>
</evidence>
<dbReference type="Gene3D" id="3.30.479.20">
    <property type="entry name" value="Elongation factor Ts, dimerisation domain"/>
    <property type="match status" value="2"/>
</dbReference>
<protein>
    <recommendedName>
        <fullName evidence="2 6">Elongation factor Ts</fullName>
        <shortName evidence="6">EF-Ts</shortName>
    </recommendedName>
</protein>
<evidence type="ECO:0000256" key="1">
    <source>
        <dbReference type="ARBA" id="ARBA00005532"/>
    </source>
</evidence>
<dbReference type="Gene3D" id="1.10.8.10">
    <property type="entry name" value="DNA helicase RuvA subunit, C-terminal domain"/>
    <property type="match status" value="1"/>
</dbReference>
<keyword evidence="6" id="KW-0963">Cytoplasm</keyword>
<evidence type="ECO:0000256" key="5">
    <source>
        <dbReference type="ARBA" id="ARBA00025453"/>
    </source>
</evidence>
<dbReference type="Pfam" id="PF00889">
    <property type="entry name" value="EF_TS"/>
    <property type="match status" value="1"/>
</dbReference>
<sequence length="306" mass="33412">MAISAQAVKQLKELTNCGMMDCKRALEETNGDVDAAIKNLREKGLAKAAKKSGRIAAEGLVYTKIDEAKKVGVVVEINVETDFAAKTDRFIEFVELVANTIIDNDVADVDALKEVVPAGQTEKIADILTERIATIGENIQIRRFKRMTGNLFAYTHNGGGSIIGSMIKIEADDVDSDAVKACAKDLLLQITASAPQFVAQADVPASVIEAEKEVQLKLVQNENEQSAKPKPQNVLEKIVDGRMRKFAEEICLLDQPYVKDPNLTVAKFIASVGKNIKVVEFVRFEKGEGIQKKEDDFAAEVASMVK</sequence>
<dbReference type="GO" id="GO:0005737">
    <property type="term" value="C:cytoplasm"/>
    <property type="evidence" value="ECO:0007669"/>
    <property type="project" value="UniProtKB-SubCell"/>
</dbReference>
<dbReference type="STRING" id="39492.ERS852540_01179"/>
<keyword evidence="4 6" id="KW-0648">Protein biosynthesis</keyword>
<comment type="subcellular location">
    <subcellularLocation>
        <location evidence="6 8">Cytoplasm</location>
    </subcellularLocation>
</comment>
<dbReference type="InterPro" id="IPR014039">
    <property type="entry name" value="Transl_elong_EFTs/EF1B_dimer"/>
</dbReference>
<name>A0A174ZEI3_9FIRM</name>
<dbReference type="InterPro" id="IPR036402">
    <property type="entry name" value="EF-Ts_dimer_sf"/>
</dbReference>
<dbReference type="Gene3D" id="1.10.286.20">
    <property type="match status" value="1"/>
</dbReference>
<evidence type="ECO:0000256" key="2">
    <source>
        <dbReference type="ARBA" id="ARBA00016956"/>
    </source>
</evidence>
<dbReference type="EMBL" id="CZBY01000007">
    <property type="protein sequence ID" value="CUQ85793.1"/>
    <property type="molecule type" value="Genomic_DNA"/>
</dbReference>
<dbReference type="Proteomes" id="UP000095662">
    <property type="component" value="Unassembled WGS sequence"/>
</dbReference>
<evidence type="ECO:0000256" key="3">
    <source>
        <dbReference type="ARBA" id="ARBA00022768"/>
    </source>
</evidence>
<dbReference type="SUPFAM" id="SSF54713">
    <property type="entry name" value="Elongation factor Ts (EF-Ts), dimerisation domain"/>
    <property type="match status" value="2"/>
</dbReference>
<dbReference type="HAMAP" id="MF_00050">
    <property type="entry name" value="EF_Ts"/>
    <property type="match status" value="1"/>
</dbReference>
<dbReference type="PANTHER" id="PTHR11741">
    <property type="entry name" value="ELONGATION FACTOR TS"/>
    <property type="match status" value="1"/>
</dbReference>
<dbReference type="AlphaFoldDB" id="A0A174ZEI3"/>
<evidence type="ECO:0000313" key="11">
    <source>
        <dbReference type="Proteomes" id="UP000095662"/>
    </source>
</evidence>
<evidence type="ECO:0000313" key="10">
    <source>
        <dbReference type="EMBL" id="CUQ85793.1"/>
    </source>
</evidence>
<keyword evidence="3 6" id="KW-0251">Elongation factor</keyword>
<dbReference type="PANTHER" id="PTHR11741:SF0">
    <property type="entry name" value="ELONGATION FACTOR TS, MITOCHONDRIAL"/>
    <property type="match status" value="1"/>
</dbReference>
<evidence type="ECO:0000259" key="9">
    <source>
        <dbReference type="Pfam" id="PF00889"/>
    </source>
</evidence>
<dbReference type="FunFam" id="1.10.8.10:FF:000001">
    <property type="entry name" value="Elongation factor Ts"/>
    <property type="match status" value="1"/>
</dbReference>
<reference evidence="10 11" key="1">
    <citation type="submission" date="2015-09" db="EMBL/GenBank/DDBJ databases">
        <authorList>
            <consortium name="Pathogen Informatics"/>
        </authorList>
    </citation>
    <scope>NUCLEOTIDE SEQUENCE [LARGE SCALE GENOMIC DNA]</scope>
    <source>
        <strain evidence="10 11">2789STDY5834928</strain>
    </source>
</reference>
<organism evidence="10 11">
    <name type="scientific">[Eubacterium] siraeum</name>
    <dbReference type="NCBI Taxonomy" id="39492"/>
    <lineage>
        <taxon>Bacteria</taxon>
        <taxon>Bacillati</taxon>
        <taxon>Bacillota</taxon>
        <taxon>Clostridia</taxon>
        <taxon>Eubacteriales</taxon>
        <taxon>Oscillospiraceae</taxon>
        <taxon>Oscillospiraceae incertae sedis</taxon>
    </lineage>
</organism>
<evidence type="ECO:0000256" key="6">
    <source>
        <dbReference type="HAMAP-Rule" id="MF_00050"/>
    </source>
</evidence>
<dbReference type="PROSITE" id="PS01127">
    <property type="entry name" value="EF_TS_2"/>
    <property type="match status" value="1"/>
</dbReference>
<dbReference type="OrthoDB" id="9808348at2"/>
<dbReference type="InterPro" id="IPR018101">
    <property type="entry name" value="Transl_elong_Ts_CS"/>
</dbReference>
<dbReference type="GO" id="GO:0003746">
    <property type="term" value="F:translation elongation factor activity"/>
    <property type="evidence" value="ECO:0007669"/>
    <property type="project" value="UniProtKB-UniRule"/>
</dbReference>
<dbReference type="InterPro" id="IPR009060">
    <property type="entry name" value="UBA-like_sf"/>
</dbReference>
<proteinExistence type="inferred from homology"/>
<gene>
    <name evidence="6 10" type="primary">tsf</name>
    <name evidence="10" type="ORF">ERS852540_01179</name>
</gene>